<gene>
    <name evidence="2" type="ORF">ACFO5S_02890</name>
</gene>
<evidence type="ECO:0000313" key="3">
    <source>
        <dbReference type="Proteomes" id="UP001595935"/>
    </source>
</evidence>
<feature type="coiled-coil region" evidence="1">
    <location>
        <begin position="371"/>
        <end position="398"/>
    </location>
</feature>
<evidence type="ECO:0000256" key="1">
    <source>
        <dbReference type="SAM" id="Coils"/>
    </source>
</evidence>
<dbReference type="Proteomes" id="UP001595935">
    <property type="component" value="Unassembled WGS sequence"/>
</dbReference>
<comment type="caution">
    <text evidence="2">The sequence shown here is derived from an EMBL/GenBank/DDBJ whole genome shotgun (WGS) entry which is preliminary data.</text>
</comment>
<proteinExistence type="predicted"/>
<keyword evidence="3" id="KW-1185">Reference proteome</keyword>
<name>A0ABV9P7Y4_9FLAO</name>
<accession>A0ABV9P7Y4</accession>
<evidence type="ECO:0000313" key="2">
    <source>
        <dbReference type="EMBL" id="MFC4746373.1"/>
    </source>
</evidence>
<dbReference type="EMBL" id="JBHSGV010000001">
    <property type="protein sequence ID" value="MFC4746373.1"/>
    <property type="molecule type" value="Genomic_DNA"/>
</dbReference>
<reference evidence="3" key="1">
    <citation type="journal article" date="2019" name="Int. J. Syst. Evol. Microbiol.">
        <title>The Global Catalogue of Microorganisms (GCM) 10K type strain sequencing project: providing services to taxonomists for standard genome sequencing and annotation.</title>
        <authorList>
            <consortium name="The Broad Institute Genomics Platform"/>
            <consortium name="The Broad Institute Genome Sequencing Center for Infectious Disease"/>
            <person name="Wu L."/>
            <person name="Ma J."/>
        </authorList>
    </citation>
    <scope>NUCLEOTIDE SEQUENCE [LARGE SCALE GENOMIC DNA]</scope>
    <source>
        <strain evidence="3">WYCCWR 13023</strain>
    </source>
</reference>
<keyword evidence="1" id="KW-0175">Coiled coil</keyword>
<protein>
    <submittedName>
        <fullName evidence="2">Tetratricopeptide repeat protein</fullName>
    </submittedName>
</protein>
<dbReference type="RefSeq" id="WP_213254368.1">
    <property type="nucleotide sequence ID" value="NZ_JAGYWA010000001.1"/>
</dbReference>
<sequence>MNVTDYTYLINNPDTVTETQAEALGSVLNEFPYFQSARALRLKGLYNQNSFKYNYALKVTAAHTTDRSVLFDFITSESYTPIQGEYYERKLKELLNITVFDSEIVLAEEKKKPIEVRIDPIEKSILDSIKEATTVTFEEPVKIEEKPIEFIEKSTLDAIQETLTVTFEEPVTTQEKAIESIIEEPATETPVKEETPIIKEPSRTFLEDRLDDEIPSIRIDPIEASVFNAIKEAENVVFEEAKTPEEATEIKIPETIIEVKQTEIPEETIEIEIQETKTFEAPKETEVLDTTIISEETEAIEDPKEIEETVKTAEENLEIGKPLDFSVFEKHSFQEWLQLSRNEPIDRTIEAPIAEDLTENPIEKAEKTIGVVEKVEKIEEIEEEKKKKAEIIDRFIETNPKISPIKQTAITAAIQLDINKDDSSYLMTETLARVYLEQKKYTKAIQAYEILILKYPEKITFFADRISDIKILQQNNNNNN</sequence>
<organism evidence="2 3">
    <name type="scientific">Flavobacterium branchiicola</name>
    <dbReference type="NCBI Taxonomy" id="1114875"/>
    <lineage>
        <taxon>Bacteria</taxon>
        <taxon>Pseudomonadati</taxon>
        <taxon>Bacteroidota</taxon>
        <taxon>Flavobacteriia</taxon>
        <taxon>Flavobacteriales</taxon>
        <taxon>Flavobacteriaceae</taxon>
        <taxon>Flavobacterium</taxon>
    </lineage>
</organism>